<reference evidence="1" key="1">
    <citation type="submission" date="2025-08" db="UniProtKB">
        <authorList>
            <consortium name="Ensembl"/>
        </authorList>
    </citation>
    <scope>IDENTIFICATION</scope>
</reference>
<reference evidence="1" key="2">
    <citation type="submission" date="2025-09" db="UniProtKB">
        <authorList>
            <consortium name="Ensembl"/>
        </authorList>
    </citation>
    <scope>IDENTIFICATION</scope>
</reference>
<protein>
    <submittedName>
        <fullName evidence="1">Uncharacterized protein</fullName>
    </submittedName>
</protein>
<sequence>GSDFLSLYLTSVESLIYTHTITHAPIHTRRHTSTQTEGSTVWSALSSALQGCTGSVCVFEQVNICGTAGVFGEGAQRGRHRQVDVTTCAAKLLSAGYW</sequence>
<dbReference type="Proteomes" id="UP000694557">
    <property type="component" value="Unassembled WGS sequence"/>
</dbReference>
<proteinExistence type="predicted"/>
<organism evidence="1 2">
    <name type="scientific">Oncorhynchus kisutch</name>
    <name type="common">Coho salmon</name>
    <name type="synonym">Salmo kisutch</name>
    <dbReference type="NCBI Taxonomy" id="8019"/>
    <lineage>
        <taxon>Eukaryota</taxon>
        <taxon>Metazoa</taxon>
        <taxon>Chordata</taxon>
        <taxon>Craniata</taxon>
        <taxon>Vertebrata</taxon>
        <taxon>Euteleostomi</taxon>
        <taxon>Actinopterygii</taxon>
        <taxon>Neopterygii</taxon>
        <taxon>Teleostei</taxon>
        <taxon>Protacanthopterygii</taxon>
        <taxon>Salmoniformes</taxon>
        <taxon>Salmonidae</taxon>
        <taxon>Salmoninae</taxon>
        <taxon>Oncorhynchus</taxon>
    </lineage>
</organism>
<evidence type="ECO:0000313" key="2">
    <source>
        <dbReference type="Proteomes" id="UP000694557"/>
    </source>
</evidence>
<evidence type="ECO:0000313" key="1">
    <source>
        <dbReference type="Ensembl" id="ENSOKIP00005013842.1"/>
    </source>
</evidence>
<dbReference type="AlphaFoldDB" id="A0A8C7D3V4"/>
<accession>A0A8C7D3V4</accession>
<name>A0A8C7D3V4_ONCKI</name>
<keyword evidence="2" id="KW-1185">Reference proteome</keyword>
<dbReference type="Ensembl" id="ENSOKIT00005014754.1">
    <property type="protein sequence ID" value="ENSOKIP00005013842.1"/>
    <property type="gene ID" value="ENSOKIG00005006276.1"/>
</dbReference>